<dbReference type="EMBL" id="JAVIJP010000100">
    <property type="protein sequence ID" value="KAL3615419.1"/>
    <property type="molecule type" value="Genomic_DNA"/>
</dbReference>
<comment type="caution">
    <text evidence="2">The sequence shown here is derived from an EMBL/GenBank/DDBJ whole genome shotgun (WGS) entry which is preliminary data.</text>
</comment>
<feature type="chain" id="PRO_5044872602" evidence="1">
    <location>
        <begin position="24"/>
        <end position="44"/>
    </location>
</feature>
<organism evidence="2 3">
    <name type="scientific">Castilleja foliolosa</name>
    <dbReference type="NCBI Taxonomy" id="1961234"/>
    <lineage>
        <taxon>Eukaryota</taxon>
        <taxon>Viridiplantae</taxon>
        <taxon>Streptophyta</taxon>
        <taxon>Embryophyta</taxon>
        <taxon>Tracheophyta</taxon>
        <taxon>Spermatophyta</taxon>
        <taxon>Magnoliopsida</taxon>
        <taxon>eudicotyledons</taxon>
        <taxon>Gunneridae</taxon>
        <taxon>Pentapetalae</taxon>
        <taxon>asterids</taxon>
        <taxon>lamiids</taxon>
        <taxon>Lamiales</taxon>
        <taxon>Orobanchaceae</taxon>
        <taxon>Pedicularideae</taxon>
        <taxon>Castillejinae</taxon>
        <taxon>Castilleja</taxon>
    </lineage>
</organism>
<name>A0ABD3BDT4_9LAMI</name>
<dbReference type="Proteomes" id="UP001632038">
    <property type="component" value="Unassembled WGS sequence"/>
</dbReference>
<evidence type="ECO:0000313" key="2">
    <source>
        <dbReference type="EMBL" id="KAL3615419.1"/>
    </source>
</evidence>
<dbReference type="AlphaFoldDB" id="A0ABD3BDT4"/>
<feature type="signal peptide" evidence="1">
    <location>
        <begin position="1"/>
        <end position="23"/>
    </location>
</feature>
<protein>
    <submittedName>
        <fullName evidence="2">Uncharacterized protein</fullName>
    </submittedName>
</protein>
<keyword evidence="3" id="KW-1185">Reference proteome</keyword>
<proteinExistence type="predicted"/>
<accession>A0ABD3BDT4</accession>
<keyword evidence="1" id="KW-0732">Signal</keyword>
<evidence type="ECO:0000313" key="3">
    <source>
        <dbReference type="Proteomes" id="UP001632038"/>
    </source>
</evidence>
<evidence type="ECO:0000256" key="1">
    <source>
        <dbReference type="SAM" id="SignalP"/>
    </source>
</evidence>
<reference evidence="3" key="1">
    <citation type="journal article" date="2024" name="IScience">
        <title>Strigolactones Initiate the Formation of Haustorium-like Structures in Castilleja.</title>
        <authorList>
            <person name="Buerger M."/>
            <person name="Peterson D."/>
            <person name="Chory J."/>
        </authorList>
    </citation>
    <scope>NUCLEOTIDE SEQUENCE [LARGE SCALE GENOMIC DNA]</scope>
</reference>
<gene>
    <name evidence="2" type="ORF">CASFOL_041080</name>
</gene>
<sequence length="44" mass="5023">MAANRILLFTFLVLLSIVVSISANRSREQVIEYNREIQTVADLD</sequence>